<dbReference type="PANTHER" id="PTHR30469:SF15">
    <property type="entry name" value="HLYD FAMILY OF SECRETION PROTEINS"/>
    <property type="match status" value="1"/>
</dbReference>
<dbReference type="PANTHER" id="PTHR30469">
    <property type="entry name" value="MULTIDRUG RESISTANCE PROTEIN MDTA"/>
    <property type="match status" value="1"/>
</dbReference>
<dbReference type="Gene3D" id="2.40.420.20">
    <property type="match status" value="1"/>
</dbReference>
<dbReference type="AlphaFoldDB" id="A0A3B0TW12"/>
<dbReference type="Gene3D" id="2.40.30.170">
    <property type="match status" value="1"/>
</dbReference>
<dbReference type="InterPro" id="IPR058792">
    <property type="entry name" value="Beta-barrel_RND_2"/>
</dbReference>
<gene>
    <name evidence="2" type="ORF">MNBD_ALPHA09-2356</name>
</gene>
<reference evidence="2" key="1">
    <citation type="submission" date="2018-06" db="EMBL/GenBank/DDBJ databases">
        <authorList>
            <person name="Zhirakovskaya E."/>
        </authorList>
    </citation>
    <scope>NUCLEOTIDE SEQUENCE</scope>
</reference>
<sequence>MKKPTGKVIAAVALAAIAAGAWYMTKARPLAVDVAAIERNVAVKVFGLGTVEARILSHIGFKVSNPIAQINVDAGDRVARGDVLARLDSAEQEARLAMATAGLLAAEAAVKSARSTIRRADAILAKKQNTNARQQALYAKRTISTEAAEAARLEVDTARAEVDIAKSGLLAAEAALSTARAQVELEDVALAQHTLKAPYDAVVIARKMELGTVVKAGEPLFTLADPASVWVLGHISESRAGHIKLGQKAQIRLRSRPHELYEGKVQRIDIESDRVTEERRVYLSCGPCLDGFNLGEQAEVYVTTAVLDEALFVPENAVDDFDERQMKGTVWVLEDGHVRRRAVTFGHRTLDARLSIITPLPDDIKVLTRLPKLLKEGRSAEIRAEEGS</sequence>
<evidence type="ECO:0000259" key="1">
    <source>
        <dbReference type="Pfam" id="PF25954"/>
    </source>
</evidence>
<accession>A0A3B0TW12</accession>
<evidence type="ECO:0000313" key="2">
    <source>
        <dbReference type="EMBL" id="VAW18612.1"/>
    </source>
</evidence>
<dbReference type="Pfam" id="PF25954">
    <property type="entry name" value="Beta-barrel_RND_2"/>
    <property type="match status" value="1"/>
</dbReference>
<dbReference type="Gene3D" id="2.40.50.100">
    <property type="match status" value="1"/>
</dbReference>
<dbReference type="GO" id="GO:0015562">
    <property type="term" value="F:efflux transmembrane transporter activity"/>
    <property type="evidence" value="ECO:0007669"/>
    <property type="project" value="TreeGrafter"/>
</dbReference>
<dbReference type="GO" id="GO:1990281">
    <property type="term" value="C:efflux pump complex"/>
    <property type="evidence" value="ECO:0007669"/>
    <property type="project" value="TreeGrafter"/>
</dbReference>
<protein>
    <submittedName>
        <fullName evidence="2">Efflux transporter, RND family, MFP subunit</fullName>
    </submittedName>
</protein>
<proteinExistence type="predicted"/>
<dbReference type="InterPro" id="IPR006143">
    <property type="entry name" value="RND_pump_MFP"/>
</dbReference>
<dbReference type="SUPFAM" id="SSF111369">
    <property type="entry name" value="HlyD-like secretion proteins"/>
    <property type="match status" value="1"/>
</dbReference>
<dbReference type="EMBL" id="UOEM01000116">
    <property type="protein sequence ID" value="VAW18612.1"/>
    <property type="molecule type" value="Genomic_DNA"/>
</dbReference>
<feature type="domain" description="CusB-like beta-barrel" evidence="1">
    <location>
        <begin position="228"/>
        <end position="278"/>
    </location>
</feature>
<organism evidence="2">
    <name type="scientific">hydrothermal vent metagenome</name>
    <dbReference type="NCBI Taxonomy" id="652676"/>
    <lineage>
        <taxon>unclassified sequences</taxon>
        <taxon>metagenomes</taxon>
        <taxon>ecological metagenomes</taxon>
    </lineage>
</organism>
<name>A0A3B0TW12_9ZZZZ</name>
<dbReference type="NCBIfam" id="TIGR01730">
    <property type="entry name" value="RND_mfp"/>
    <property type="match status" value="1"/>
</dbReference>